<dbReference type="InterPro" id="IPR055360">
    <property type="entry name" value="bAvd"/>
</dbReference>
<feature type="domain" description="bAvd-like" evidence="1">
    <location>
        <begin position="21"/>
        <end position="119"/>
    </location>
</feature>
<dbReference type="CDD" id="cd16376">
    <property type="entry name" value="Avd_like"/>
    <property type="match status" value="1"/>
</dbReference>
<accession>A0A0G1R7U4</accession>
<evidence type="ECO:0000259" key="1">
    <source>
        <dbReference type="Pfam" id="PF22296"/>
    </source>
</evidence>
<dbReference type="AlphaFoldDB" id="A0A0G1R7U4"/>
<dbReference type="EMBL" id="LCLM01000019">
    <property type="protein sequence ID" value="KKU16990.1"/>
    <property type="molecule type" value="Genomic_DNA"/>
</dbReference>
<gene>
    <name evidence="2" type="ORF">UX25_C0019G0003</name>
</gene>
<dbReference type="PATRIC" id="fig|1618589.3.peg.328"/>
<dbReference type="InterPro" id="IPR036583">
    <property type="entry name" value="23S_rRNA_IVS_sf"/>
</dbReference>
<dbReference type="NCBIfam" id="NF033474">
    <property type="entry name" value="DivGenRetAVD"/>
    <property type="match status" value="1"/>
</dbReference>
<evidence type="ECO:0000313" key="3">
    <source>
        <dbReference type="Proteomes" id="UP000034922"/>
    </source>
</evidence>
<name>A0A0G1R7U4_9BACT</name>
<dbReference type="Proteomes" id="UP000034922">
    <property type="component" value="Unassembled WGS sequence"/>
</dbReference>
<sequence>MSIHTHTPIVEFGPDIPIFTKLYALYSAIAETLPSFPKTQRYSLGERLERIMLDILELLFFVPLSPNKLETLQAMSVKVDLLKVLLRLAKDTQSISEGRYLNLQEMLQEIGKMLGGWIRATKQTEKT</sequence>
<protein>
    <recommendedName>
        <fullName evidence="1">bAvd-like domain-containing protein</fullName>
    </recommendedName>
</protein>
<reference evidence="2 3" key="1">
    <citation type="journal article" date="2015" name="Nature">
        <title>rRNA introns, odd ribosomes, and small enigmatic genomes across a large radiation of phyla.</title>
        <authorList>
            <person name="Brown C.T."/>
            <person name="Hug L.A."/>
            <person name="Thomas B.C."/>
            <person name="Sharon I."/>
            <person name="Castelle C.J."/>
            <person name="Singh A."/>
            <person name="Wilkins M.J."/>
            <person name="Williams K.H."/>
            <person name="Banfield J.F."/>
        </authorList>
    </citation>
    <scope>NUCLEOTIDE SEQUENCE [LARGE SCALE GENOMIC DNA]</scope>
</reference>
<dbReference type="SUPFAM" id="SSF158446">
    <property type="entry name" value="IVS-encoded protein-like"/>
    <property type="match status" value="1"/>
</dbReference>
<proteinExistence type="predicted"/>
<dbReference type="Gene3D" id="1.20.1440.60">
    <property type="entry name" value="23S rRNA-intervening sequence"/>
    <property type="match status" value="1"/>
</dbReference>
<comment type="caution">
    <text evidence="2">The sequence shown here is derived from an EMBL/GenBank/DDBJ whole genome shotgun (WGS) entry which is preliminary data.</text>
</comment>
<dbReference type="Pfam" id="PF22296">
    <property type="entry name" value="bAvd"/>
    <property type="match status" value="1"/>
</dbReference>
<organism evidence="2 3">
    <name type="scientific">Candidatus Woesebacteria bacterium GW2011_GWC2_45_9</name>
    <dbReference type="NCBI Taxonomy" id="1618589"/>
    <lineage>
        <taxon>Bacteria</taxon>
        <taxon>Candidatus Woeseibacteriota</taxon>
    </lineage>
</organism>
<evidence type="ECO:0000313" key="2">
    <source>
        <dbReference type="EMBL" id="KKU16990.1"/>
    </source>
</evidence>